<dbReference type="PANTHER" id="PTHR42034">
    <property type="entry name" value="CHROMOSOME 7, WHOLE GENOME SHOTGUN SEQUENCE-RELATED"/>
    <property type="match status" value="1"/>
</dbReference>
<dbReference type="PANTHER" id="PTHR42034:SF1">
    <property type="entry name" value="CONDENSATION DOMAIN-CONTAINING PROTEIN"/>
    <property type="match status" value="1"/>
</dbReference>
<accession>A0AAE0P7Y4</accession>
<evidence type="ECO:0000313" key="3">
    <source>
        <dbReference type="EMBL" id="KAK3395036.1"/>
    </source>
</evidence>
<feature type="domain" description="NmrA-like" evidence="2">
    <location>
        <begin position="3"/>
        <end position="275"/>
    </location>
</feature>
<dbReference type="InterPro" id="IPR036291">
    <property type="entry name" value="NAD(P)-bd_dom_sf"/>
</dbReference>
<reference evidence="3" key="1">
    <citation type="journal article" date="2023" name="Mol. Phylogenet. Evol.">
        <title>Genome-scale phylogeny and comparative genomics of the fungal order Sordariales.</title>
        <authorList>
            <person name="Hensen N."/>
            <person name="Bonometti L."/>
            <person name="Westerberg I."/>
            <person name="Brannstrom I.O."/>
            <person name="Guillou S."/>
            <person name="Cros-Aarteil S."/>
            <person name="Calhoun S."/>
            <person name="Haridas S."/>
            <person name="Kuo A."/>
            <person name="Mondo S."/>
            <person name="Pangilinan J."/>
            <person name="Riley R."/>
            <person name="LaButti K."/>
            <person name="Andreopoulos B."/>
            <person name="Lipzen A."/>
            <person name="Chen C."/>
            <person name="Yan M."/>
            <person name="Daum C."/>
            <person name="Ng V."/>
            <person name="Clum A."/>
            <person name="Steindorff A."/>
            <person name="Ohm R.A."/>
            <person name="Martin F."/>
            <person name="Silar P."/>
            <person name="Natvig D.O."/>
            <person name="Lalanne C."/>
            <person name="Gautier V."/>
            <person name="Ament-Velasquez S.L."/>
            <person name="Kruys A."/>
            <person name="Hutchinson M.I."/>
            <person name="Powell A.J."/>
            <person name="Barry K."/>
            <person name="Miller A.N."/>
            <person name="Grigoriev I.V."/>
            <person name="Debuchy R."/>
            <person name="Gladieux P."/>
            <person name="Hiltunen Thoren M."/>
            <person name="Johannesson H."/>
        </authorList>
    </citation>
    <scope>NUCLEOTIDE SEQUENCE</scope>
    <source>
        <strain evidence="3">CBS 232.78</strain>
    </source>
</reference>
<organism evidence="3 4">
    <name type="scientific">Podospora didyma</name>
    <dbReference type="NCBI Taxonomy" id="330526"/>
    <lineage>
        <taxon>Eukaryota</taxon>
        <taxon>Fungi</taxon>
        <taxon>Dikarya</taxon>
        <taxon>Ascomycota</taxon>
        <taxon>Pezizomycotina</taxon>
        <taxon>Sordariomycetes</taxon>
        <taxon>Sordariomycetidae</taxon>
        <taxon>Sordariales</taxon>
        <taxon>Podosporaceae</taxon>
        <taxon>Podospora</taxon>
    </lineage>
</organism>
<dbReference type="Gene3D" id="3.30.559.30">
    <property type="entry name" value="Nonribosomal peptide synthetase, condensation domain"/>
    <property type="match status" value="1"/>
</dbReference>
<comment type="caution">
    <text evidence="3">The sequence shown here is derived from an EMBL/GenBank/DDBJ whole genome shotgun (WGS) entry which is preliminary data.</text>
</comment>
<dbReference type="InterPro" id="IPR023213">
    <property type="entry name" value="CAT-like_dom_sf"/>
</dbReference>
<evidence type="ECO:0000256" key="1">
    <source>
        <dbReference type="SAM" id="MobiDB-lite"/>
    </source>
</evidence>
<dbReference type="Gene3D" id="3.90.25.10">
    <property type="entry name" value="UDP-galactose 4-epimerase, domain 1"/>
    <property type="match status" value="1"/>
</dbReference>
<evidence type="ECO:0000313" key="4">
    <source>
        <dbReference type="Proteomes" id="UP001285441"/>
    </source>
</evidence>
<dbReference type="Proteomes" id="UP001285441">
    <property type="component" value="Unassembled WGS sequence"/>
</dbReference>
<sequence length="822" mass="90879">MAVVAVAGGLGDLGRLIAEALFEAGKFEVYIMSRKAVDNNNNNNNKNFNSGHISPLTGKHYQPIIQTDYSSEDALIEQLTGKHVKVVISALIMDSDSASDAQLRLIRAADQSPCVKRFIPSEFNVEYDVSDDVLPYPEKKFHLAARQELGKTATLEFAYIYPGMFMDYFGMPRIATSLRPLCFFIDPVNGQAVLPGDGEAMMSMTLTTDAARYIAMALDLDKWPRIMTTAASTISLNELVRLVEKHAGRHFRVRYQPVEKLLNHEPIDLPTNLDIANQFPERFPGGLGQLRALIADLEAGVALGAFDFGKLGGHLDLVEAFEGHAPAPKRIEELIEETWRVDAGHGPNTYSQPYGFQEVLYNAISVPPGSPGLFLICSAVTFSHTPSSPSGRLSSYELAPLLRNAWLQLRQQYPTLAAENRAEGKVYTSPSSHAELERWLATTFIITPGKTYVDLWKTMVKTKHMTMYFCPDKGQLCLQGEHHTLDGRGILNFWDRFFKALASPAKPQELMRTDGSEVSRLPPRSDDLLDTAERKAGRGEEHALEILAPLVTMHAPISMPVARPLLRCSRQNMALELRVGARTTQRIMAACKAQRLSVTAAWHTAVVFATQAIQAKGNALELARRGRSGEAGTQFAAFGNFDLRRYFPAAPEDESLPDDAYALGNHHGVLPYVVNTEGKSFSQVAQELGGFYQRDLPKADPEVWSALGPMIQMMVPEFTKPQLEETTPALSSLGVVDKFIASSYADAEGRGSWQVKDVWFGDTVTGPWLEHFMWAWQGQLSLNTCYNPAYYTRDEVDEFNQLVVGKMLDGLGAVGRGPGSKI</sequence>
<evidence type="ECO:0000259" key="2">
    <source>
        <dbReference type="Pfam" id="PF05368"/>
    </source>
</evidence>
<protein>
    <recommendedName>
        <fullName evidence="2">NmrA-like domain-containing protein</fullName>
    </recommendedName>
</protein>
<name>A0AAE0P7Y4_9PEZI</name>
<dbReference type="InterPro" id="IPR008030">
    <property type="entry name" value="NmrA-like"/>
</dbReference>
<dbReference type="AlphaFoldDB" id="A0AAE0P7Y4"/>
<feature type="region of interest" description="Disordered" evidence="1">
    <location>
        <begin position="509"/>
        <end position="528"/>
    </location>
</feature>
<dbReference type="Gene3D" id="3.30.559.10">
    <property type="entry name" value="Chloramphenicol acetyltransferase-like domain"/>
    <property type="match status" value="1"/>
</dbReference>
<dbReference type="EMBL" id="JAULSW010000001">
    <property type="protein sequence ID" value="KAK3395036.1"/>
    <property type="molecule type" value="Genomic_DNA"/>
</dbReference>
<reference evidence="3" key="2">
    <citation type="submission" date="2023-06" db="EMBL/GenBank/DDBJ databases">
        <authorList>
            <consortium name="Lawrence Berkeley National Laboratory"/>
            <person name="Haridas S."/>
            <person name="Hensen N."/>
            <person name="Bonometti L."/>
            <person name="Westerberg I."/>
            <person name="Brannstrom I.O."/>
            <person name="Guillou S."/>
            <person name="Cros-Aarteil S."/>
            <person name="Calhoun S."/>
            <person name="Kuo A."/>
            <person name="Mondo S."/>
            <person name="Pangilinan J."/>
            <person name="Riley R."/>
            <person name="LaButti K."/>
            <person name="Andreopoulos B."/>
            <person name="Lipzen A."/>
            <person name="Chen C."/>
            <person name="Yanf M."/>
            <person name="Daum C."/>
            <person name="Ng V."/>
            <person name="Clum A."/>
            <person name="Steindorff A."/>
            <person name="Ohm R."/>
            <person name="Martin F."/>
            <person name="Silar P."/>
            <person name="Natvig D."/>
            <person name="Lalanne C."/>
            <person name="Gautier V."/>
            <person name="Ament-velasquez S.L."/>
            <person name="Kruys A."/>
            <person name="Hutchinson M.I."/>
            <person name="Powell A.J."/>
            <person name="Barry K."/>
            <person name="Miller A.N."/>
            <person name="Grigoriev I.V."/>
            <person name="Debuchy R."/>
            <person name="Gladieux P."/>
            <person name="Thoren M.H."/>
            <person name="Johannesson H."/>
        </authorList>
    </citation>
    <scope>NUCLEOTIDE SEQUENCE</scope>
    <source>
        <strain evidence="3">CBS 232.78</strain>
    </source>
</reference>
<gene>
    <name evidence="3" type="ORF">B0H63DRAFT_533512</name>
</gene>
<dbReference type="Pfam" id="PF05368">
    <property type="entry name" value="NmrA"/>
    <property type="match status" value="1"/>
</dbReference>
<dbReference type="SUPFAM" id="SSF51735">
    <property type="entry name" value="NAD(P)-binding Rossmann-fold domains"/>
    <property type="match status" value="1"/>
</dbReference>
<dbReference type="Gene3D" id="3.40.50.720">
    <property type="entry name" value="NAD(P)-binding Rossmann-like Domain"/>
    <property type="match status" value="1"/>
</dbReference>
<keyword evidence="4" id="KW-1185">Reference proteome</keyword>
<proteinExistence type="predicted"/>